<sequence>MLPLGSDDGERRASPGAIPTIDVVGVDDENATDSGGGDATYSVSTHLVSQAPHVHAQDDAQARRREDARAALSPLAVPRILTDDTSDSPPHSTLGSSSGSGTNAISNTNADTNASANVSANSGAGAAPARVPAPVPAPCPSRSTIPPRAALLPLRPAPTTHPSLLLLLPLLFLLFPRLHLQAMGLTLPHWPFEIIDRTQAQVSRVFSFSAPPGHHSHMRKGSAATFTTLAGSEGEPASPTPSDATRLGVDSYSHLHQSHSRRTSITIAPQHSPGHGDDNCDSDDNGNGAHPNKHKGGEGKTARKQHSPSEAGEEADKGARQIALEEGDANSDTSPFPQQLTALALARLVDPKSMDALNSLGGVDGLLNGLGTDARRGLSGLTKEGGGRMHNESNPKAVSKSLLLLMWLALKDKVLVLLSIAAVVSLALGLFQDFGTPRATFSCGDGQTCTEPPVDWVEGVAIMVAIIIVVVVGSLNDWQKEQQFKKLNEKKEDRTVKVMRDGAEREINVKNVVVGDIALLEPGEVVPCDGVFLSGHNVKCDESGITGESDAIKKLPYSECAKAAQGASHTDCFVVSGSKVLEGVGSYVVIAVGTKSFNGRIMMALRTDNDNTPLQTKLNILAELIAKLGSVAGLLLFVALLIRFFVQLGTNNPVRTANEKGLAFVQILIISVTLIVVAVPEGLPLAVTLALAFATKRMTAENLLVRVLGSCETMANASVVCTDKTGTLTQNVMTVVAGSVGIRAKFVQRLEDNQARTNAGDAEARGVQETPEERERRRKHPKDFSIDQSALNDVLNPALQKLFNEAIAVNSTAFEDDDPETGERRFVGSKTETALLRFAKELGWADYQATRSGVEVVQMIPFSSERKAMGVVVRIAEGRWRLYLKGASEILTKKCTRHVDVAPVGEDVKAADDEVATAEIDEQAQDNISRTIIFYANQTLRTIALCYRDLDQWPPAGSTAVHADEVPYEELATDLTLLGITGIEDPLREGVTEAVASCLKAGVTVKMCTGDNVLTARSIALQCGIFTPGGIIMEGPVFRELSDSEMLEVVPRLQVLARSSPEDKKILVERLKSLGEIVGVTGDGTNDGPALKTAHVGFSMGIAGTEVAKEASDIILMDDNFASIVKAIMWGRCVNDAVRKFLQFQVSTNVTAVIITFVTAVASASETSALTAVQLLWINIIMDTFAALALATDPATPALLDRKPIKSTAPLFNVDMYKQIAGQSLYQTIVILVFHFAGNSIFNYVPDPNDQSVQLNNELKLGTLVFNAFVFAQIFNSINSRRIDNKKNIFEGILRNYYFIAITLIEIGVQILIVFVGGHAFQVTKINGRDWGISLALGVVSIPLGFLIRCIPNEPISRLLIRLHLLEDPEALPTSRPDYEGWNPAINLLRDSLSTFSNIRGGRARASSFVVKSRATPDAEAAARVEEAGVRLPGIMTMLPTIVASSIGAGWAPHAGLGSLGDPASADPSHSSAALWEGRVQLHPNTDKNDPAFKKWGAHTAPVETAPRKAKQDSANAV</sequence>
<evidence type="ECO:0000256" key="15">
    <source>
        <dbReference type="ARBA" id="ARBA00038148"/>
    </source>
</evidence>
<reference evidence="21 22" key="1">
    <citation type="submission" date="2019-02" db="EMBL/GenBank/DDBJ databases">
        <title>Genome sequencing of the rare red list fungi Phellinidium pouzarii.</title>
        <authorList>
            <person name="Buettner E."/>
            <person name="Kellner H."/>
        </authorList>
    </citation>
    <scope>NUCLEOTIDE SEQUENCE [LARGE SCALE GENOMIC DNA]</scope>
    <source>
        <strain evidence="21 22">DSM 108285</strain>
    </source>
</reference>
<dbReference type="FunFam" id="3.40.1110.10:FF:000031">
    <property type="entry name" value="Calcium-transporting ATPase"/>
    <property type="match status" value="1"/>
</dbReference>
<dbReference type="FunFam" id="1.20.1110.10:FF:000002">
    <property type="entry name" value="Calcium-transporting ATPase"/>
    <property type="match status" value="1"/>
</dbReference>
<evidence type="ECO:0000256" key="4">
    <source>
        <dbReference type="ARBA" id="ARBA00022568"/>
    </source>
</evidence>
<keyword evidence="11" id="KW-1278">Translocase</keyword>
<dbReference type="PROSITE" id="PS00154">
    <property type="entry name" value="ATPASE_E1_E2"/>
    <property type="match status" value="1"/>
</dbReference>
<feature type="transmembrane region" description="Helical" evidence="17">
    <location>
        <begin position="460"/>
        <end position="478"/>
    </location>
</feature>
<evidence type="ECO:0000256" key="17">
    <source>
        <dbReference type="RuleBase" id="RU361146"/>
    </source>
</evidence>
<dbReference type="Pfam" id="PF13246">
    <property type="entry name" value="Cation_ATPase"/>
    <property type="match status" value="1"/>
</dbReference>
<dbReference type="NCBIfam" id="TIGR01494">
    <property type="entry name" value="ATPase_P-type"/>
    <property type="match status" value="2"/>
</dbReference>
<keyword evidence="2 17" id="KW-0813">Transport</keyword>
<dbReference type="InterPro" id="IPR018303">
    <property type="entry name" value="ATPase_P-typ_P_site"/>
</dbReference>
<dbReference type="FunFam" id="3.40.50.1000:FF:000018">
    <property type="entry name" value="Calcium-transporting ATPase"/>
    <property type="match status" value="1"/>
</dbReference>
<feature type="compositionally biased region" description="Basic and acidic residues" evidence="18">
    <location>
        <begin position="762"/>
        <end position="775"/>
    </location>
</feature>
<dbReference type="FunFam" id="1.20.1110.10:FF:000039">
    <property type="entry name" value="Calcium-transporting ATPase"/>
    <property type="match status" value="1"/>
</dbReference>
<keyword evidence="9 17" id="KW-0067">ATP-binding</keyword>
<feature type="region of interest" description="Disordered" evidence="18">
    <location>
        <begin position="1"/>
        <end position="141"/>
    </location>
</feature>
<gene>
    <name evidence="21" type="ORF">EW145_g2107</name>
</gene>
<dbReference type="SUPFAM" id="SSF81660">
    <property type="entry name" value="Metal cation-transporting ATPase, ATP-binding domain N"/>
    <property type="match status" value="1"/>
</dbReference>
<evidence type="ECO:0000256" key="13">
    <source>
        <dbReference type="ARBA" id="ARBA00023065"/>
    </source>
</evidence>
<dbReference type="Proteomes" id="UP000308199">
    <property type="component" value="Unassembled WGS sequence"/>
</dbReference>
<comment type="catalytic activity">
    <reaction evidence="16 17">
        <text>Ca(2+)(in) + ATP + H2O = Ca(2+)(out) + ADP + phosphate + H(+)</text>
        <dbReference type="Rhea" id="RHEA:18105"/>
        <dbReference type="ChEBI" id="CHEBI:15377"/>
        <dbReference type="ChEBI" id="CHEBI:15378"/>
        <dbReference type="ChEBI" id="CHEBI:29108"/>
        <dbReference type="ChEBI" id="CHEBI:30616"/>
        <dbReference type="ChEBI" id="CHEBI:43474"/>
        <dbReference type="ChEBI" id="CHEBI:456216"/>
        <dbReference type="EC" id="7.2.2.10"/>
    </reaction>
</comment>
<comment type="caution">
    <text evidence="17">Lacks conserved residue(s) required for the propagation of feature annotation.</text>
</comment>
<dbReference type="Gene3D" id="3.40.1110.10">
    <property type="entry name" value="Calcium-transporting ATPase, cytoplasmic domain N"/>
    <property type="match status" value="1"/>
</dbReference>
<name>A0A4S4LCK1_9AGAM</name>
<feature type="region of interest" description="Disordered" evidence="18">
    <location>
        <begin position="755"/>
        <end position="783"/>
    </location>
</feature>
<proteinExistence type="inferred from homology"/>
<keyword evidence="13 17" id="KW-0406">Ion transport</keyword>
<comment type="caution">
    <text evidence="21">The sequence shown here is derived from an EMBL/GenBank/DDBJ whole genome shotgun (WGS) entry which is preliminary data.</text>
</comment>
<feature type="transmembrane region" description="Helical" evidence="17">
    <location>
        <begin position="414"/>
        <end position="431"/>
    </location>
</feature>
<feature type="transmembrane region" description="Helical" evidence="17">
    <location>
        <begin position="163"/>
        <end position="180"/>
    </location>
</feature>
<dbReference type="Pfam" id="PF00122">
    <property type="entry name" value="E1-E2_ATPase"/>
    <property type="match status" value="1"/>
</dbReference>
<keyword evidence="7 17" id="KW-0547">Nucleotide-binding</keyword>
<dbReference type="Gene3D" id="3.40.50.1000">
    <property type="entry name" value="HAD superfamily/HAD-like"/>
    <property type="match status" value="1"/>
</dbReference>
<organism evidence="21 22">
    <name type="scientific">Phellinidium pouzarii</name>
    <dbReference type="NCBI Taxonomy" id="167371"/>
    <lineage>
        <taxon>Eukaryota</taxon>
        <taxon>Fungi</taxon>
        <taxon>Dikarya</taxon>
        <taxon>Basidiomycota</taxon>
        <taxon>Agaricomycotina</taxon>
        <taxon>Agaricomycetes</taxon>
        <taxon>Hymenochaetales</taxon>
        <taxon>Hymenochaetaceae</taxon>
        <taxon>Phellinidium</taxon>
    </lineage>
</organism>
<evidence type="ECO:0000256" key="6">
    <source>
        <dbReference type="ARBA" id="ARBA00022723"/>
    </source>
</evidence>
<dbReference type="SFLD" id="SFLDS00003">
    <property type="entry name" value="Haloacid_Dehalogenase"/>
    <property type="match status" value="1"/>
</dbReference>
<dbReference type="SUPFAM" id="SSF81653">
    <property type="entry name" value="Calcium ATPase, transduction domain A"/>
    <property type="match status" value="1"/>
</dbReference>
<evidence type="ECO:0000256" key="11">
    <source>
        <dbReference type="ARBA" id="ARBA00022967"/>
    </source>
</evidence>
<dbReference type="Pfam" id="PF00689">
    <property type="entry name" value="Cation_ATPase_C"/>
    <property type="match status" value="1"/>
</dbReference>
<feature type="domain" description="P-type ATPase A" evidence="19">
    <location>
        <begin position="492"/>
        <end position="604"/>
    </location>
</feature>
<dbReference type="InterPro" id="IPR008250">
    <property type="entry name" value="ATPase_P-typ_transduc_dom_A_sf"/>
</dbReference>
<feature type="transmembrane region" description="Helical" evidence="17">
    <location>
        <begin position="1298"/>
        <end position="1321"/>
    </location>
</feature>
<dbReference type="InterPro" id="IPR023214">
    <property type="entry name" value="HAD_sf"/>
</dbReference>
<dbReference type="PANTHER" id="PTHR24093:SF369">
    <property type="entry name" value="CALCIUM-TRANSPORTING ATPASE"/>
    <property type="match status" value="1"/>
</dbReference>
<dbReference type="InterPro" id="IPR036412">
    <property type="entry name" value="HAD-like_sf"/>
</dbReference>
<keyword evidence="8 17" id="KW-0106">Calcium</keyword>
<evidence type="ECO:0000256" key="7">
    <source>
        <dbReference type="ARBA" id="ARBA00022741"/>
    </source>
</evidence>
<evidence type="ECO:0000256" key="3">
    <source>
        <dbReference type="ARBA" id="ARBA00022554"/>
    </source>
</evidence>
<dbReference type="Gene3D" id="2.70.150.10">
    <property type="entry name" value="Calcium-transporting ATPase, cytoplasmic transduction domain A"/>
    <property type="match status" value="1"/>
</dbReference>
<dbReference type="GO" id="GO:0005774">
    <property type="term" value="C:vacuolar membrane"/>
    <property type="evidence" value="ECO:0007669"/>
    <property type="project" value="UniProtKB-SubCell"/>
</dbReference>
<keyword evidence="10" id="KW-0460">Magnesium</keyword>
<evidence type="ECO:0000256" key="9">
    <source>
        <dbReference type="ARBA" id="ARBA00022840"/>
    </source>
</evidence>
<feature type="transmembrane region" description="Helical" evidence="17">
    <location>
        <begin position="1333"/>
        <end position="1352"/>
    </location>
</feature>
<dbReference type="EC" id="7.2.2.10" evidence="17"/>
<dbReference type="InterPro" id="IPR006408">
    <property type="entry name" value="P-type_ATPase_IIB"/>
</dbReference>
<dbReference type="GO" id="GO:0005388">
    <property type="term" value="F:P-type calcium transporter activity"/>
    <property type="evidence" value="ECO:0007669"/>
    <property type="project" value="UniProtKB-EC"/>
</dbReference>
<dbReference type="GO" id="GO:0005886">
    <property type="term" value="C:plasma membrane"/>
    <property type="evidence" value="ECO:0007669"/>
    <property type="project" value="TreeGrafter"/>
</dbReference>
<dbReference type="GO" id="GO:0046872">
    <property type="term" value="F:metal ion binding"/>
    <property type="evidence" value="ECO:0007669"/>
    <property type="project" value="UniProtKB-KW"/>
</dbReference>
<evidence type="ECO:0000256" key="16">
    <source>
        <dbReference type="ARBA" id="ARBA00048694"/>
    </source>
</evidence>
<dbReference type="GO" id="GO:0006874">
    <property type="term" value="P:intracellular calcium ion homeostasis"/>
    <property type="evidence" value="ECO:0007669"/>
    <property type="project" value="TreeGrafter"/>
</dbReference>
<evidence type="ECO:0000256" key="1">
    <source>
        <dbReference type="ARBA" id="ARBA00004128"/>
    </source>
</evidence>
<evidence type="ECO:0000256" key="12">
    <source>
        <dbReference type="ARBA" id="ARBA00022989"/>
    </source>
</evidence>
<evidence type="ECO:0000256" key="8">
    <source>
        <dbReference type="ARBA" id="ARBA00022837"/>
    </source>
</evidence>
<dbReference type="InterPro" id="IPR023298">
    <property type="entry name" value="ATPase_P-typ_TM_dom_sf"/>
</dbReference>
<evidence type="ECO:0000256" key="2">
    <source>
        <dbReference type="ARBA" id="ARBA00022448"/>
    </source>
</evidence>
<accession>A0A4S4LCK1</accession>
<dbReference type="SFLD" id="SFLDF00027">
    <property type="entry name" value="p-type_atpase"/>
    <property type="match status" value="1"/>
</dbReference>
<keyword evidence="5 17" id="KW-0812">Transmembrane</keyword>
<feature type="transmembrane region" description="Helical" evidence="17">
    <location>
        <begin position="1220"/>
        <end position="1241"/>
    </location>
</feature>
<evidence type="ECO:0000256" key="14">
    <source>
        <dbReference type="ARBA" id="ARBA00023136"/>
    </source>
</evidence>
<dbReference type="NCBIfam" id="TIGR01517">
    <property type="entry name" value="ATPase-IIB_Ca"/>
    <property type="match status" value="1"/>
</dbReference>
<evidence type="ECO:0000313" key="22">
    <source>
        <dbReference type="Proteomes" id="UP000308199"/>
    </source>
</evidence>
<feature type="compositionally biased region" description="Basic and acidic residues" evidence="18">
    <location>
        <begin position="55"/>
        <end position="69"/>
    </location>
</feature>
<protein>
    <recommendedName>
        <fullName evidence="17">Calcium-transporting ATPase</fullName>
        <ecNumber evidence="17">7.2.2.10</ecNumber>
    </recommendedName>
</protein>
<comment type="subcellular location">
    <subcellularLocation>
        <location evidence="17">Membrane</location>
        <topology evidence="17">Multi-pass membrane protein</topology>
    </subcellularLocation>
    <subcellularLocation>
        <location evidence="1">Vacuole membrane</location>
        <topology evidence="1">Multi-pass membrane protein</topology>
    </subcellularLocation>
</comment>
<dbReference type="InterPro" id="IPR059000">
    <property type="entry name" value="ATPase_P-type_domA"/>
</dbReference>
<feature type="region of interest" description="Disordered" evidence="18">
    <location>
        <begin position="229"/>
        <end position="248"/>
    </location>
</feature>
<dbReference type="EMBL" id="SGPK01000068">
    <property type="protein sequence ID" value="THH09295.1"/>
    <property type="molecule type" value="Genomic_DNA"/>
</dbReference>
<feature type="transmembrane region" description="Helical" evidence="17">
    <location>
        <begin position="1146"/>
        <end position="1164"/>
    </location>
</feature>
<keyword evidence="22" id="KW-1185">Reference proteome</keyword>
<dbReference type="InterPro" id="IPR044492">
    <property type="entry name" value="P_typ_ATPase_HD_dom"/>
</dbReference>
<dbReference type="OrthoDB" id="3352408at2759"/>
<dbReference type="SUPFAM" id="SSF81665">
    <property type="entry name" value="Calcium ATPase, transmembrane domain M"/>
    <property type="match status" value="1"/>
</dbReference>
<evidence type="ECO:0000256" key="10">
    <source>
        <dbReference type="ARBA" id="ARBA00022842"/>
    </source>
</evidence>
<feature type="domain" description="Cation-transporting P-type ATPase C-terminal" evidence="20">
    <location>
        <begin position="1168"/>
        <end position="1349"/>
    </location>
</feature>
<dbReference type="InterPro" id="IPR023299">
    <property type="entry name" value="ATPase_P-typ_cyto_dom_N"/>
</dbReference>
<keyword evidence="12 17" id="KW-1133">Transmembrane helix</keyword>
<feature type="transmembrane region" description="Helical" evidence="17">
    <location>
        <begin position="1261"/>
        <end position="1278"/>
    </location>
</feature>
<evidence type="ECO:0000313" key="21">
    <source>
        <dbReference type="EMBL" id="THH09295.1"/>
    </source>
</evidence>
<dbReference type="PANTHER" id="PTHR24093">
    <property type="entry name" value="CATION TRANSPORTING ATPASE"/>
    <property type="match status" value="1"/>
</dbReference>
<comment type="similarity">
    <text evidence="15 17">Belongs to the cation transport ATPase (P-type) (TC 3.A.3) family.</text>
</comment>
<keyword evidence="3" id="KW-0926">Vacuole</keyword>
<feature type="region of interest" description="Disordered" evidence="18">
    <location>
        <begin position="267"/>
        <end position="318"/>
    </location>
</feature>
<feature type="transmembrane region" description="Helical" evidence="17">
    <location>
        <begin position="666"/>
        <end position="694"/>
    </location>
</feature>
<comment type="function">
    <text evidence="17">Catalyzes the hydrolysis of ATP coupled with the transport of calcium.</text>
</comment>
<feature type="transmembrane region" description="Helical" evidence="17">
    <location>
        <begin position="1176"/>
        <end position="1200"/>
    </location>
</feature>
<feature type="compositionally biased region" description="Low complexity" evidence="18">
    <location>
        <begin position="87"/>
        <end position="130"/>
    </location>
</feature>
<evidence type="ECO:0000259" key="20">
    <source>
        <dbReference type="Pfam" id="PF00689"/>
    </source>
</evidence>
<keyword evidence="6" id="KW-0479">Metal-binding</keyword>
<evidence type="ECO:0000256" key="18">
    <source>
        <dbReference type="SAM" id="MobiDB-lite"/>
    </source>
</evidence>
<dbReference type="PRINTS" id="PR00120">
    <property type="entry name" value="HATPASE"/>
</dbReference>
<evidence type="ECO:0000256" key="5">
    <source>
        <dbReference type="ARBA" id="ARBA00022692"/>
    </source>
</evidence>
<dbReference type="SFLD" id="SFLDG00002">
    <property type="entry name" value="C1.7:_P-type_atpase_like"/>
    <property type="match status" value="1"/>
</dbReference>
<dbReference type="InterPro" id="IPR001757">
    <property type="entry name" value="P_typ_ATPase"/>
</dbReference>
<feature type="transmembrane region" description="Helical" evidence="17">
    <location>
        <begin position="624"/>
        <end position="646"/>
    </location>
</feature>
<dbReference type="SUPFAM" id="SSF56784">
    <property type="entry name" value="HAD-like"/>
    <property type="match status" value="1"/>
</dbReference>
<feature type="region of interest" description="Disordered" evidence="18">
    <location>
        <begin position="1483"/>
        <end position="1518"/>
    </location>
</feature>
<dbReference type="GO" id="GO:0005524">
    <property type="term" value="F:ATP binding"/>
    <property type="evidence" value="ECO:0007669"/>
    <property type="project" value="UniProtKB-KW"/>
</dbReference>
<dbReference type="GO" id="GO:0016887">
    <property type="term" value="F:ATP hydrolysis activity"/>
    <property type="evidence" value="ECO:0007669"/>
    <property type="project" value="InterPro"/>
</dbReference>
<dbReference type="InterPro" id="IPR006068">
    <property type="entry name" value="ATPase_P-typ_cation-transptr_C"/>
</dbReference>
<keyword evidence="4 17" id="KW-0109">Calcium transport</keyword>
<dbReference type="Gene3D" id="1.20.1110.10">
    <property type="entry name" value="Calcium-transporting ATPase, transmembrane domain"/>
    <property type="match status" value="1"/>
</dbReference>
<dbReference type="FunFam" id="2.70.150.10:FF:000028">
    <property type="entry name" value="Calcium-transporting ATPase"/>
    <property type="match status" value="1"/>
</dbReference>
<evidence type="ECO:0000259" key="19">
    <source>
        <dbReference type="Pfam" id="PF00122"/>
    </source>
</evidence>
<keyword evidence="14 17" id="KW-0472">Membrane</keyword>
<dbReference type="PRINTS" id="PR00119">
    <property type="entry name" value="CATATPASE"/>
</dbReference>